<dbReference type="Proteomes" id="UP000245938">
    <property type="component" value="Unassembled WGS sequence"/>
</dbReference>
<feature type="region of interest" description="Disordered" evidence="3">
    <location>
        <begin position="107"/>
        <end position="144"/>
    </location>
</feature>
<dbReference type="PIRSF" id="PIRSF002070">
    <property type="entry name" value="SSB"/>
    <property type="match status" value="1"/>
</dbReference>
<dbReference type="SUPFAM" id="SSF50249">
    <property type="entry name" value="Nucleic acid-binding proteins"/>
    <property type="match status" value="1"/>
</dbReference>
<dbReference type="Gene3D" id="2.40.50.140">
    <property type="entry name" value="Nucleic acid-binding proteins"/>
    <property type="match status" value="1"/>
</dbReference>
<accession>A0A2U3AGR3</accession>
<evidence type="ECO:0000313" key="5">
    <source>
        <dbReference type="Proteomes" id="UP000245938"/>
    </source>
</evidence>
<organism evidence="4 5">
    <name type="scientific">Kurthia sibirica</name>
    <dbReference type="NCBI Taxonomy" id="202750"/>
    <lineage>
        <taxon>Bacteria</taxon>
        <taxon>Bacillati</taxon>
        <taxon>Bacillota</taxon>
        <taxon>Bacilli</taxon>
        <taxon>Bacillales</taxon>
        <taxon>Caryophanaceae</taxon>
        <taxon>Kurthia</taxon>
    </lineage>
</organism>
<dbReference type="GO" id="GO:0003697">
    <property type="term" value="F:single-stranded DNA binding"/>
    <property type="evidence" value="ECO:0007669"/>
    <property type="project" value="InterPro"/>
</dbReference>
<evidence type="ECO:0000256" key="2">
    <source>
        <dbReference type="PIRNR" id="PIRNR002070"/>
    </source>
</evidence>
<dbReference type="PROSITE" id="PS50935">
    <property type="entry name" value="SSB"/>
    <property type="match status" value="1"/>
</dbReference>
<dbReference type="Pfam" id="PF00436">
    <property type="entry name" value="SSB"/>
    <property type="match status" value="1"/>
</dbReference>
<proteinExistence type="predicted"/>
<sequence>MTNPFNKIALTGRLTKEPTVRPSANGKSATIYLSVAVRDNFKTNGSYKTQFVSVQKFVSSQEQLNYHTNFAKGDLVAIESSVQVNTSGDKTYTNLVINTIRLITKATPKAEVESEENDSLHFDEDSSEDMQESTSDVSDGELQF</sequence>
<gene>
    <name evidence="4" type="ORF">DEX24_15700</name>
</gene>
<dbReference type="InterPro" id="IPR011344">
    <property type="entry name" value="ssDNA-bd"/>
</dbReference>
<dbReference type="InterPro" id="IPR012340">
    <property type="entry name" value="NA-bd_OB-fold"/>
</dbReference>
<dbReference type="AlphaFoldDB" id="A0A2U3AGR3"/>
<name>A0A2U3AGR3_9BACL</name>
<evidence type="ECO:0000256" key="3">
    <source>
        <dbReference type="SAM" id="MobiDB-lite"/>
    </source>
</evidence>
<reference evidence="4 5" key="1">
    <citation type="submission" date="2018-05" db="EMBL/GenBank/DDBJ databases">
        <title>Kurthia sibirica genome sequence.</title>
        <authorList>
            <person name="Maclea K.S."/>
            <person name="Goen A.E."/>
        </authorList>
    </citation>
    <scope>NUCLEOTIDE SEQUENCE [LARGE SCALE GENOMIC DNA]</scope>
    <source>
        <strain evidence="4 5">ATCC 49154</strain>
    </source>
</reference>
<dbReference type="InterPro" id="IPR000424">
    <property type="entry name" value="Primosome_PriB/ssb"/>
</dbReference>
<dbReference type="RefSeq" id="WP_109307339.1">
    <property type="nucleotide sequence ID" value="NZ_BJUF01000135.1"/>
</dbReference>
<keyword evidence="5" id="KW-1185">Reference proteome</keyword>
<feature type="compositionally biased region" description="Basic and acidic residues" evidence="3">
    <location>
        <begin position="108"/>
        <end position="124"/>
    </location>
</feature>
<dbReference type="EMBL" id="QFVR01000031">
    <property type="protein sequence ID" value="PWI23736.1"/>
    <property type="molecule type" value="Genomic_DNA"/>
</dbReference>
<dbReference type="GO" id="GO:0006260">
    <property type="term" value="P:DNA replication"/>
    <property type="evidence" value="ECO:0007669"/>
    <property type="project" value="InterPro"/>
</dbReference>
<keyword evidence="1 2" id="KW-0238">DNA-binding</keyword>
<comment type="caution">
    <text evidence="4">The sequence shown here is derived from an EMBL/GenBank/DDBJ whole genome shotgun (WGS) entry which is preliminary data.</text>
</comment>
<evidence type="ECO:0000313" key="4">
    <source>
        <dbReference type="EMBL" id="PWI23736.1"/>
    </source>
</evidence>
<evidence type="ECO:0000256" key="1">
    <source>
        <dbReference type="ARBA" id="ARBA00023125"/>
    </source>
</evidence>
<protein>
    <recommendedName>
        <fullName evidence="2">Single-stranded DNA-binding protein</fullName>
    </recommendedName>
</protein>